<evidence type="ECO:0000313" key="3">
    <source>
        <dbReference type="WBParaSite" id="MhA1_Contig2631.frz3.gene1"/>
    </source>
</evidence>
<evidence type="ECO:0000256" key="1">
    <source>
        <dbReference type="SAM" id="SignalP"/>
    </source>
</evidence>
<dbReference type="AlphaFoldDB" id="A0A1I8BJU5"/>
<protein>
    <submittedName>
        <fullName evidence="3">Uncharacterized protein</fullName>
    </submittedName>
</protein>
<accession>A0A1I8BJU5</accession>
<name>A0A1I8BJU5_MELHA</name>
<keyword evidence="1" id="KW-0732">Signal</keyword>
<evidence type="ECO:0000313" key="2">
    <source>
        <dbReference type="Proteomes" id="UP000095281"/>
    </source>
</evidence>
<proteinExistence type="predicted"/>
<dbReference type="WBParaSite" id="MhA1_Contig2631.frz3.gene1">
    <property type="protein sequence ID" value="MhA1_Contig2631.frz3.gene1"/>
    <property type="gene ID" value="MhA1_Contig2631.frz3.gene1"/>
</dbReference>
<feature type="signal peptide" evidence="1">
    <location>
        <begin position="1"/>
        <end position="25"/>
    </location>
</feature>
<keyword evidence="2" id="KW-1185">Reference proteome</keyword>
<sequence>MDNDKTTPPWAKQLLTHMHSLLVLAAELVIDNNSSKQQIDLFQQELEEKERKHCLVLTGLEESTLDEPIERAIEDQQKVYKIVPFPNGIFRMGRKSDKPRPIKIKFPCQAAVREVLKNKKHFKLLHKNLNLRESLTQSELEARSAVIKKCAEMRKSNPRLDYIVYAGE</sequence>
<feature type="chain" id="PRO_5009315878" evidence="1">
    <location>
        <begin position="26"/>
        <end position="168"/>
    </location>
</feature>
<organism evidence="2 3">
    <name type="scientific">Meloidogyne hapla</name>
    <name type="common">Root-knot nematode worm</name>
    <dbReference type="NCBI Taxonomy" id="6305"/>
    <lineage>
        <taxon>Eukaryota</taxon>
        <taxon>Metazoa</taxon>
        <taxon>Ecdysozoa</taxon>
        <taxon>Nematoda</taxon>
        <taxon>Chromadorea</taxon>
        <taxon>Rhabditida</taxon>
        <taxon>Tylenchina</taxon>
        <taxon>Tylenchomorpha</taxon>
        <taxon>Tylenchoidea</taxon>
        <taxon>Meloidogynidae</taxon>
        <taxon>Meloidogyninae</taxon>
        <taxon>Meloidogyne</taxon>
    </lineage>
</organism>
<dbReference type="Proteomes" id="UP000095281">
    <property type="component" value="Unplaced"/>
</dbReference>
<reference evidence="3" key="1">
    <citation type="submission" date="2016-11" db="UniProtKB">
        <authorList>
            <consortium name="WormBaseParasite"/>
        </authorList>
    </citation>
    <scope>IDENTIFICATION</scope>
</reference>